<dbReference type="InterPro" id="IPR050979">
    <property type="entry name" value="LD-transpeptidase"/>
</dbReference>
<dbReference type="Pfam" id="PF03734">
    <property type="entry name" value="YkuD"/>
    <property type="match status" value="1"/>
</dbReference>
<dbReference type="CDD" id="cd16913">
    <property type="entry name" value="YkuD_like"/>
    <property type="match status" value="1"/>
</dbReference>
<keyword evidence="14" id="KW-1185">Reference proteome</keyword>
<protein>
    <submittedName>
        <fullName evidence="13">L,D-transpeptidase</fullName>
    </submittedName>
</protein>
<evidence type="ECO:0000256" key="2">
    <source>
        <dbReference type="ARBA" id="ARBA00005992"/>
    </source>
</evidence>
<dbReference type="GO" id="GO:0071555">
    <property type="term" value="P:cell wall organization"/>
    <property type="evidence" value="ECO:0007669"/>
    <property type="project" value="UniProtKB-UniRule"/>
</dbReference>
<dbReference type="Proteomes" id="UP000244496">
    <property type="component" value="Chromosome"/>
</dbReference>
<keyword evidence="3" id="KW-0328">Glycosyltransferase</keyword>
<dbReference type="FunFam" id="2.40.440.10:FF:000002">
    <property type="entry name" value="L,D-transpeptidase ErfK/SrfK"/>
    <property type="match status" value="1"/>
</dbReference>
<keyword evidence="6 9" id="KW-0133">Cell shape</keyword>
<evidence type="ECO:0000256" key="3">
    <source>
        <dbReference type="ARBA" id="ARBA00022676"/>
    </source>
</evidence>
<dbReference type="PROSITE" id="PS51257">
    <property type="entry name" value="PROKAR_LIPOPROTEIN"/>
    <property type="match status" value="1"/>
</dbReference>
<feature type="domain" description="L,D-TPase catalytic" evidence="12">
    <location>
        <begin position="80"/>
        <end position="216"/>
    </location>
</feature>
<dbReference type="InterPro" id="IPR005490">
    <property type="entry name" value="LD_TPept_cat_dom"/>
</dbReference>
<dbReference type="GO" id="GO:0016757">
    <property type="term" value="F:glycosyltransferase activity"/>
    <property type="evidence" value="ECO:0007669"/>
    <property type="project" value="UniProtKB-KW"/>
</dbReference>
<gene>
    <name evidence="13" type="ORF">HYN69_05640</name>
</gene>
<name>A0A2S0UJT3_9RHOB</name>
<dbReference type="EMBL" id="CP028918">
    <property type="protein sequence ID" value="AWB48066.1"/>
    <property type="molecule type" value="Genomic_DNA"/>
</dbReference>
<comment type="pathway">
    <text evidence="1 9">Cell wall biogenesis; peptidoglycan biosynthesis.</text>
</comment>
<dbReference type="RefSeq" id="WP_108434889.1">
    <property type="nucleotide sequence ID" value="NZ_CP028918.1"/>
</dbReference>
<evidence type="ECO:0000256" key="9">
    <source>
        <dbReference type="PROSITE-ProRule" id="PRU01373"/>
    </source>
</evidence>
<evidence type="ECO:0000256" key="4">
    <source>
        <dbReference type="ARBA" id="ARBA00022679"/>
    </source>
</evidence>
<feature type="chain" id="PRO_5015664242" evidence="11">
    <location>
        <begin position="26"/>
        <end position="272"/>
    </location>
</feature>
<evidence type="ECO:0000256" key="8">
    <source>
        <dbReference type="ARBA" id="ARBA00023316"/>
    </source>
</evidence>
<dbReference type="AlphaFoldDB" id="A0A2S0UJT3"/>
<keyword evidence="7 9" id="KW-0573">Peptidoglycan synthesis</keyword>
<evidence type="ECO:0000256" key="6">
    <source>
        <dbReference type="ARBA" id="ARBA00022960"/>
    </source>
</evidence>
<dbReference type="PROSITE" id="PS52029">
    <property type="entry name" value="LD_TPASE"/>
    <property type="match status" value="1"/>
</dbReference>
<feature type="compositionally biased region" description="Pro residues" evidence="10">
    <location>
        <begin position="228"/>
        <end position="246"/>
    </location>
</feature>
<dbReference type="GO" id="GO:0071972">
    <property type="term" value="F:peptidoglycan L,D-transpeptidase activity"/>
    <property type="evidence" value="ECO:0007669"/>
    <property type="project" value="TreeGrafter"/>
</dbReference>
<dbReference type="Gene3D" id="2.40.440.10">
    <property type="entry name" value="L,D-transpeptidase catalytic domain-like"/>
    <property type="match status" value="1"/>
</dbReference>
<evidence type="ECO:0000256" key="1">
    <source>
        <dbReference type="ARBA" id="ARBA00004752"/>
    </source>
</evidence>
<evidence type="ECO:0000313" key="14">
    <source>
        <dbReference type="Proteomes" id="UP000244496"/>
    </source>
</evidence>
<keyword evidence="8 9" id="KW-0961">Cell wall biogenesis/degradation</keyword>
<dbReference type="UniPathway" id="UPA00219"/>
<keyword evidence="4" id="KW-0808">Transferase</keyword>
<dbReference type="KEGG" id="geh:HYN69_05640"/>
<organism evidence="13 14">
    <name type="scientific">Paragemmobacter aquarius</name>
    <dbReference type="NCBI Taxonomy" id="2169400"/>
    <lineage>
        <taxon>Bacteria</taxon>
        <taxon>Pseudomonadati</taxon>
        <taxon>Pseudomonadota</taxon>
        <taxon>Alphaproteobacteria</taxon>
        <taxon>Rhodobacterales</taxon>
        <taxon>Paracoccaceae</taxon>
        <taxon>Paragemmobacter</taxon>
    </lineage>
</organism>
<dbReference type="GO" id="GO:0005576">
    <property type="term" value="C:extracellular region"/>
    <property type="evidence" value="ECO:0007669"/>
    <property type="project" value="TreeGrafter"/>
</dbReference>
<sequence>MRPSFRLATAALAALFLSGCVPDQAMIDAGLAKPPEPKIEQGVYVSSMDGRFTLPAVPVEKVPPEFQRQTVYYPTDQAPGTIIIDTAARHLYLVTGKNMALRYGISVGKAGFEWSGEALITNRKEWPTWTPPPEMIDRKPELEKWKDGQPGGLENPLGARALYLTTNGIDYGYRIHGTPEWFSIGRNASSGCIRMINQDVIDLYARVQDGAKVIVLNRDGSIPTKLTLPPPAPKKPKPAATPAPVPAAMPAFKPGLTGVPPALIVPPPATTN</sequence>
<dbReference type="OrthoDB" id="9795305at2"/>
<proteinExistence type="inferred from homology"/>
<feature type="signal peptide" evidence="11">
    <location>
        <begin position="1"/>
        <end position="25"/>
    </location>
</feature>
<feature type="region of interest" description="Disordered" evidence="10">
    <location>
        <begin position="222"/>
        <end position="246"/>
    </location>
</feature>
<dbReference type="GO" id="GO:0018104">
    <property type="term" value="P:peptidoglycan-protein cross-linking"/>
    <property type="evidence" value="ECO:0007669"/>
    <property type="project" value="TreeGrafter"/>
</dbReference>
<dbReference type="GO" id="GO:0008360">
    <property type="term" value="P:regulation of cell shape"/>
    <property type="evidence" value="ECO:0007669"/>
    <property type="project" value="UniProtKB-UniRule"/>
</dbReference>
<evidence type="ECO:0000259" key="12">
    <source>
        <dbReference type="PROSITE" id="PS52029"/>
    </source>
</evidence>
<dbReference type="InterPro" id="IPR038063">
    <property type="entry name" value="Transpep_catalytic_dom"/>
</dbReference>
<keyword evidence="11" id="KW-0732">Signal</keyword>
<dbReference type="PANTHER" id="PTHR30582:SF24">
    <property type="entry name" value="L,D-TRANSPEPTIDASE ERFK_SRFK-RELATED"/>
    <property type="match status" value="1"/>
</dbReference>
<keyword evidence="5" id="KW-0378">Hydrolase</keyword>
<evidence type="ECO:0000256" key="5">
    <source>
        <dbReference type="ARBA" id="ARBA00022801"/>
    </source>
</evidence>
<accession>A0A2S0UJT3</accession>
<reference evidence="13 14" key="1">
    <citation type="submission" date="2018-04" db="EMBL/GenBank/DDBJ databases">
        <title>Genome sequencing of Gemmobacter.</title>
        <authorList>
            <person name="Yi H."/>
            <person name="Baek M.-G."/>
        </authorList>
    </citation>
    <scope>NUCLEOTIDE SEQUENCE [LARGE SCALE GENOMIC DNA]</scope>
    <source>
        <strain evidence="13 14">HYN0069</strain>
    </source>
</reference>
<dbReference type="PANTHER" id="PTHR30582">
    <property type="entry name" value="L,D-TRANSPEPTIDASE"/>
    <property type="match status" value="1"/>
</dbReference>
<evidence type="ECO:0000313" key="13">
    <source>
        <dbReference type="EMBL" id="AWB48066.1"/>
    </source>
</evidence>
<dbReference type="SUPFAM" id="SSF141523">
    <property type="entry name" value="L,D-transpeptidase catalytic domain-like"/>
    <property type="match status" value="1"/>
</dbReference>
<feature type="active site" description="Proton donor/acceptor" evidence="9">
    <location>
        <position position="176"/>
    </location>
</feature>
<feature type="active site" description="Nucleophile" evidence="9">
    <location>
        <position position="192"/>
    </location>
</feature>
<evidence type="ECO:0000256" key="7">
    <source>
        <dbReference type="ARBA" id="ARBA00022984"/>
    </source>
</evidence>
<evidence type="ECO:0000256" key="10">
    <source>
        <dbReference type="SAM" id="MobiDB-lite"/>
    </source>
</evidence>
<evidence type="ECO:0000256" key="11">
    <source>
        <dbReference type="SAM" id="SignalP"/>
    </source>
</evidence>
<comment type="similarity">
    <text evidence="2">Belongs to the YkuD family.</text>
</comment>